<dbReference type="SUPFAM" id="SSF54665">
    <property type="entry name" value="CO dehydrogenase molybdoprotein N-domain-like"/>
    <property type="match status" value="1"/>
</dbReference>
<proteinExistence type="predicted"/>
<reference evidence="1 2" key="1">
    <citation type="submission" date="2017-07" db="EMBL/GenBank/DDBJ databases">
        <title>Draft genome sequence of aerobic hyperthermophilic archaea, Pyrobaculum aerophilum YKB31 and YKB32.</title>
        <authorList>
            <person name="Mochizuki T."/>
            <person name="Berliner A.J."/>
            <person name="Yoshida-Takashima Y."/>
            <person name="Takaki Y."/>
            <person name="Nunoura T."/>
            <person name="Takai K."/>
        </authorList>
    </citation>
    <scope>NUCLEOTIDE SEQUENCE [LARGE SCALE GENOMIC DNA]</scope>
    <source>
        <strain evidence="1 2">YKB31</strain>
    </source>
</reference>
<comment type="caution">
    <text evidence="1">The sequence shown here is derived from an EMBL/GenBank/DDBJ whole genome shotgun (WGS) entry which is preliminary data.</text>
</comment>
<dbReference type="Gene3D" id="3.90.1170.50">
    <property type="entry name" value="Aldehyde oxidase/xanthine dehydrogenase, a/b hammerhead"/>
    <property type="match status" value="1"/>
</dbReference>
<name>A0A371QU17_9CREN</name>
<dbReference type="AlphaFoldDB" id="A0A371QU17"/>
<dbReference type="EMBL" id="NMUE01000095">
    <property type="protein sequence ID" value="RFA92352.1"/>
    <property type="molecule type" value="Genomic_DNA"/>
</dbReference>
<organism evidence="1 2">
    <name type="scientific">Pyrobaculum aerophilum</name>
    <dbReference type="NCBI Taxonomy" id="13773"/>
    <lineage>
        <taxon>Archaea</taxon>
        <taxon>Thermoproteota</taxon>
        <taxon>Thermoprotei</taxon>
        <taxon>Thermoproteales</taxon>
        <taxon>Thermoproteaceae</taxon>
        <taxon>Pyrobaculum</taxon>
    </lineage>
</organism>
<evidence type="ECO:0000313" key="1">
    <source>
        <dbReference type="EMBL" id="RFA92352.1"/>
    </source>
</evidence>
<accession>A0A371QU17</accession>
<dbReference type="Proteomes" id="UP000257123">
    <property type="component" value="Unassembled WGS sequence"/>
</dbReference>
<dbReference type="InterPro" id="IPR036856">
    <property type="entry name" value="Ald_Oxase/Xan_DH_a/b_sf"/>
</dbReference>
<protein>
    <submittedName>
        <fullName evidence="1">Uncharacterized protein</fullName>
    </submittedName>
</protein>
<evidence type="ECO:0000313" key="2">
    <source>
        <dbReference type="Proteomes" id="UP000257123"/>
    </source>
</evidence>
<sequence>MCQIYKFDHSANCVILELNEIVEGNVEYLDDIKFDNEVFLYIVRSPYPRAIIRSIVPPKNTSLFTHLKS</sequence>
<gene>
    <name evidence="1" type="ORF">CGL51_14505</name>
</gene>